<dbReference type="EMBL" id="LFMY01000002">
    <property type="protein sequence ID" value="OKL63225.1"/>
    <property type="molecule type" value="Genomic_DNA"/>
</dbReference>
<protein>
    <recommendedName>
        <fullName evidence="1">Carrier domain-containing protein</fullName>
    </recommendedName>
</protein>
<gene>
    <name evidence="2" type="ORF">UA08_01432</name>
</gene>
<dbReference type="RefSeq" id="XP_020123346.1">
    <property type="nucleotide sequence ID" value="XM_020261096.1"/>
</dbReference>
<evidence type="ECO:0000313" key="2">
    <source>
        <dbReference type="EMBL" id="OKL63225.1"/>
    </source>
</evidence>
<proteinExistence type="predicted"/>
<dbReference type="GeneID" id="31001187"/>
<dbReference type="AlphaFoldDB" id="A0A1Q5QBA9"/>
<dbReference type="PROSITE" id="PS50075">
    <property type="entry name" value="CARRIER"/>
    <property type="match status" value="1"/>
</dbReference>
<dbReference type="InterPro" id="IPR009081">
    <property type="entry name" value="PP-bd_ACP"/>
</dbReference>
<name>A0A1Q5QBA9_TALAT</name>
<accession>A0A1Q5QBA9</accession>
<keyword evidence="3" id="KW-1185">Reference proteome</keyword>
<organism evidence="2 3">
    <name type="scientific">Talaromyces atroroseus</name>
    <dbReference type="NCBI Taxonomy" id="1441469"/>
    <lineage>
        <taxon>Eukaryota</taxon>
        <taxon>Fungi</taxon>
        <taxon>Dikarya</taxon>
        <taxon>Ascomycota</taxon>
        <taxon>Pezizomycotina</taxon>
        <taxon>Eurotiomycetes</taxon>
        <taxon>Eurotiomycetidae</taxon>
        <taxon>Eurotiales</taxon>
        <taxon>Trichocomaceae</taxon>
        <taxon>Talaromyces</taxon>
        <taxon>Talaromyces sect. Trachyspermi</taxon>
    </lineage>
</organism>
<dbReference type="STRING" id="1441469.A0A1Q5QBA9"/>
<sequence length="271" mass="29379">MPQHNIALHHKYGPLTQFYSTAEAWYKGKPLPTVITAKGLNYHSQILHMASSAYSAAPMTSFNRTSEVKIAVGLSAEEAASYLNQVDDKAERICLRHIGQPNAQQLRRCKHLPGLACPSSPCGYVRSVLSVVLPMILGVGVVAENIELVHAFKQKGMYGIDEEALIEAFETAITSSLQEAVNDSAATDIFWVEDPRFSHVVHVVDGAAGQQSILAAIKAATSLAEAVAAVTERFIGKLARKILLEDDEFEADTKSIALYGIDSMIGAELRN</sequence>
<reference evidence="2 3" key="1">
    <citation type="submission" date="2015-06" db="EMBL/GenBank/DDBJ databases">
        <title>Talaromyces atroroseus IBT 11181 draft genome.</title>
        <authorList>
            <person name="Rasmussen K.B."/>
            <person name="Rasmussen S."/>
            <person name="Petersen B."/>
            <person name="Sicheritz-Ponten T."/>
            <person name="Mortensen U.H."/>
            <person name="Thrane U."/>
        </authorList>
    </citation>
    <scope>NUCLEOTIDE SEQUENCE [LARGE SCALE GENOMIC DNA]</scope>
    <source>
        <strain evidence="2 3">IBT 11181</strain>
    </source>
</reference>
<evidence type="ECO:0000259" key="1">
    <source>
        <dbReference type="PROSITE" id="PS50075"/>
    </source>
</evidence>
<dbReference type="OrthoDB" id="4510684at2759"/>
<comment type="caution">
    <text evidence="2">The sequence shown here is derived from an EMBL/GenBank/DDBJ whole genome shotgun (WGS) entry which is preliminary data.</text>
</comment>
<feature type="domain" description="Carrier" evidence="1">
    <location>
        <begin position="221"/>
        <end position="271"/>
    </location>
</feature>
<dbReference type="Proteomes" id="UP000214365">
    <property type="component" value="Unassembled WGS sequence"/>
</dbReference>
<evidence type="ECO:0000313" key="3">
    <source>
        <dbReference type="Proteomes" id="UP000214365"/>
    </source>
</evidence>